<gene>
    <name evidence="9" type="ORF">WMO37_05965</name>
</gene>
<dbReference type="Gene3D" id="3.40.50.2300">
    <property type="match status" value="1"/>
</dbReference>
<dbReference type="InterPro" id="IPR018060">
    <property type="entry name" value="HTH_AraC"/>
</dbReference>
<comment type="function">
    <text evidence="5">May play the central regulatory role in sporulation. It may be an element of the effector pathway responsible for the activation of sporulation genes in response to nutritional stress. Spo0A may act in concert with spo0H (a sigma factor) to control the expression of some genes that are critical to the sporulation process.</text>
</comment>
<dbReference type="Gene3D" id="1.10.10.60">
    <property type="entry name" value="Homeodomain-like"/>
    <property type="match status" value="2"/>
</dbReference>
<dbReference type="SUPFAM" id="SSF46689">
    <property type="entry name" value="Homeodomain-like"/>
    <property type="match status" value="2"/>
</dbReference>
<dbReference type="Proteomes" id="UP001546774">
    <property type="component" value="Unassembled WGS sequence"/>
</dbReference>
<evidence type="ECO:0000259" key="8">
    <source>
        <dbReference type="PROSITE" id="PS50110"/>
    </source>
</evidence>
<evidence type="ECO:0000256" key="6">
    <source>
        <dbReference type="PROSITE-ProRule" id="PRU00169"/>
    </source>
</evidence>
<evidence type="ECO:0000256" key="3">
    <source>
        <dbReference type="ARBA" id="ARBA00023125"/>
    </source>
</evidence>
<dbReference type="SUPFAM" id="SSF52172">
    <property type="entry name" value="CheY-like"/>
    <property type="match status" value="1"/>
</dbReference>
<feature type="modified residue" description="4-aspartylphosphate" evidence="6">
    <location>
        <position position="55"/>
    </location>
</feature>
<feature type="domain" description="Response regulatory" evidence="8">
    <location>
        <begin position="3"/>
        <end position="120"/>
    </location>
</feature>
<evidence type="ECO:0000259" key="7">
    <source>
        <dbReference type="PROSITE" id="PS01124"/>
    </source>
</evidence>
<keyword evidence="4" id="KW-0804">Transcription</keyword>
<evidence type="ECO:0000313" key="9">
    <source>
        <dbReference type="EMBL" id="MEQ2554567.1"/>
    </source>
</evidence>
<reference evidence="9" key="1">
    <citation type="submission" date="2024-03" db="EMBL/GenBank/DDBJ databases">
        <title>Human intestinal bacterial collection.</title>
        <authorList>
            <person name="Pauvert C."/>
            <person name="Hitch T.C.A."/>
            <person name="Clavel T."/>
        </authorList>
    </citation>
    <scope>NUCLEOTIDE SEQUENCE [LARGE SCALE GENOMIC DNA]</scope>
    <source>
        <strain evidence="9">CLA-AA-H89B</strain>
    </source>
</reference>
<keyword evidence="10" id="KW-1185">Reference proteome</keyword>
<accession>A0ABV1H5A6</accession>
<dbReference type="CDD" id="cd17536">
    <property type="entry name" value="REC_YesN-like"/>
    <property type="match status" value="1"/>
</dbReference>
<dbReference type="PROSITE" id="PS50110">
    <property type="entry name" value="RESPONSE_REGULATORY"/>
    <property type="match status" value="1"/>
</dbReference>
<dbReference type="SMART" id="SM00342">
    <property type="entry name" value="HTH_ARAC"/>
    <property type="match status" value="1"/>
</dbReference>
<dbReference type="Pfam" id="PF00072">
    <property type="entry name" value="Response_reg"/>
    <property type="match status" value="1"/>
</dbReference>
<dbReference type="InterPro" id="IPR009057">
    <property type="entry name" value="Homeodomain-like_sf"/>
</dbReference>
<keyword evidence="2" id="KW-0805">Transcription regulation</keyword>
<evidence type="ECO:0000256" key="4">
    <source>
        <dbReference type="ARBA" id="ARBA00023163"/>
    </source>
</evidence>
<name>A0ABV1H5A6_9FIRM</name>
<dbReference type="Pfam" id="PF12833">
    <property type="entry name" value="HTH_18"/>
    <property type="match status" value="1"/>
</dbReference>
<dbReference type="PANTHER" id="PTHR43280:SF28">
    <property type="entry name" value="HTH-TYPE TRANSCRIPTIONAL ACTIVATOR RHAS"/>
    <property type="match status" value="1"/>
</dbReference>
<proteinExistence type="predicted"/>
<dbReference type="InterPro" id="IPR020449">
    <property type="entry name" value="Tscrpt_reg_AraC-type_HTH"/>
</dbReference>
<dbReference type="SMART" id="SM00448">
    <property type="entry name" value="REC"/>
    <property type="match status" value="1"/>
</dbReference>
<dbReference type="InterPro" id="IPR011006">
    <property type="entry name" value="CheY-like_superfamily"/>
</dbReference>
<dbReference type="EMBL" id="JBBMFS010000004">
    <property type="protein sequence ID" value="MEQ2554567.1"/>
    <property type="molecule type" value="Genomic_DNA"/>
</dbReference>
<dbReference type="InterPro" id="IPR001789">
    <property type="entry name" value="Sig_transdc_resp-reg_receiver"/>
</dbReference>
<organism evidence="9 10">
    <name type="scientific">Lachnospira intestinalis</name>
    <dbReference type="NCBI Taxonomy" id="3133158"/>
    <lineage>
        <taxon>Bacteria</taxon>
        <taxon>Bacillati</taxon>
        <taxon>Bacillota</taxon>
        <taxon>Clostridia</taxon>
        <taxon>Lachnospirales</taxon>
        <taxon>Lachnospiraceae</taxon>
        <taxon>Lachnospira</taxon>
    </lineage>
</organism>
<keyword evidence="6" id="KW-0597">Phosphoprotein</keyword>
<evidence type="ECO:0000256" key="2">
    <source>
        <dbReference type="ARBA" id="ARBA00023015"/>
    </source>
</evidence>
<feature type="domain" description="HTH araC/xylS-type" evidence="7">
    <location>
        <begin position="174"/>
        <end position="272"/>
    </location>
</feature>
<dbReference type="PRINTS" id="PR00032">
    <property type="entry name" value="HTHARAC"/>
</dbReference>
<protein>
    <recommendedName>
        <fullName evidence="1">Stage 0 sporulation protein A homolog</fullName>
    </recommendedName>
</protein>
<keyword evidence="3" id="KW-0238">DNA-binding</keyword>
<comment type="caution">
    <text evidence="9">The sequence shown here is derived from an EMBL/GenBank/DDBJ whole genome shotgun (WGS) entry which is preliminary data.</text>
</comment>
<dbReference type="PANTHER" id="PTHR43280">
    <property type="entry name" value="ARAC-FAMILY TRANSCRIPTIONAL REGULATOR"/>
    <property type="match status" value="1"/>
</dbReference>
<evidence type="ECO:0000256" key="5">
    <source>
        <dbReference type="ARBA" id="ARBA00024867"/>
    </source>
</evidence>
<dbReference type="PROSITE" id="PS01124">
    <property type="entry name" value="HTH_ARAC_FAMILY_2"/>
    <property type="match status" value="1"/>
</dbReference>
<sequence length="277" mass="32216">MYRVLLVDDEQIERMALAKKIDRYYGDKVEIYHAVNGREAVAMCGEQKNDIVIMDISMPEMNGVMAAKYIRKMDDECSIIFLSAYDDFEYARNAIKVRALDYLLKPCDMNDLLAVMDTALQKLDKENAVNGNSISGKEQNKETEICGSNANNVRENRPKRTDNVRNSDEQTTIKYLKEYVENNYIYDISMQEAAEEMGYSDAYFSKLFKQYFNQNFTAYLTEYRIKKAKELLSNTNHSIKDISRIVGYTDSNYFAKIFKRLVGEIPSKYRENLTENE</sequence>
<evidence type="ECO:0000313" key="10">
    <source>
        <dbReference type="Proteomes" id="UP001546774"/>
    </source>
</evidence>
<evidence type="ECO:0000256" key="1">
    <source>
        <dbReference type="ARBA" id="ARBA00018672"/>
    </source>
</evidence>